<dbReference type="Proteomes" id="UP000759537">
    <property type="component" value="Unassembled WGS sequence"/>
</dbReference>
<sequence>MATIVTHQPRPVPASRRRGSRRQRSACIPYPSSPLIPNQSQSPISFSSTVDLHPRSYRPNRLPRFPSSNHHVPHTHHPFYSHQQRSTKTAATPTASFPHLSSPLLSSTYPLVYSPSERSYQNTHAMSAEIQHEYPFDIGFATGSTMAFVDLELSQSTFLDPGRSESKSDFKVESSHALQPLFHAYPGSDTFSDSDSSPAVDDQLFVSQPQPHGQPWQSSEMLTGAPQHGMYFNPSTENEMEMEGYLDLHYSAFSPPPHPLLPSAVPTFVRPSQVRSHSPRTLSALVPCPRVPELPSPAGLTCESDEDLGSESGESEAADPSDVTDGDFMPNRKMLRSRLAHRSRSPPTFGAPVRVLGSSSPPGLTSELVDEDLGNESGEIEAADPSDVADGDFMPNRKVLRSRLTHRLRSPPAFGALVPSPRVPGSSSPPGLTRELDDEDLGSESEAADLSDVADDDGDDDFMPNRKCLHDSISVVDELGRLRRQPFAVRCSWREACEGQLRSGAPTYNVKSVKIVVVKIGVGHLSDSITHPSHAPTTPMAAHQVAMPKHKRDSMDLKITLPAHPAAPAPFEAVQLDFADSADEMAVDPLSSESEDTHFPPLSVLLENPLALFLGIL</sequence>
<feature type="compositionally biased region" description="Polar residues" evidence="1">
    <location>
        <begin position="81"/>
        <end position="95"/>
    </location>
</feature>
<name>A0A9P5TDG7_9AGAM</name>
<keyword evidence="3" id="KW-1185">Reference proteome</keyword>
<proteinExistence type="predicted"/>
<evidence type="ECO:0000313" key="3">
    <source>
        <dbReference type="Proteomes" id="UP000759537"/>
    </source>
</evidence>
<feature type="compositionally biased region" description="Acidic residues" evidence="1">
    <location>
        <begin position="303"/>
        <end position="325"/>
    </location>
</feature>
<reference evidence="2" key="2">
    <citation type="journal article" date="2020" name="Nat. Commun.">
        <title>Large-scale genome sequencing of mycorrhizal fungi provides insights into the early evolution of symbiotic traits.</title>
        <authorList>
            <person name="Miyauchi S."/>
            <person name="Kiss E."/>
            <person name="Kuo A."/>
            <person name="Drula E."/>
            <person name="Kohler A."/>
            <person name="Sanchez-Garcia M."/>
            <person name="Morin E."/>
            <person name="Andreopoulos B."/>
            <person name="Barry K.W."/>
            <person name="Bonito G."/>
            <person name="Buee M."/>
            <person name="Carver A."/>
            <person name="Chen C."/>
            <person name="Cichocki N."/>
            <person name="Clum A."/>
            <person name="Culley D."/>
            <person name="Crous P.W."/>
            <person name="Fauchery L."/>
            <person name="Girlanda M."/>
            <person name="Hayes R.D."/>
            <person name="Keri Z."/>
            <person name="LaButti K."/>
            <person name="Lipzen A."/>
            <person name="Lombard V."/>
            <person name="Magnuson J."/>
            <person name="Maillard F."/>
            <person name="Murat C."/>
            <person name="Nolan M."/>
            <person name="Ohm R.A."/>
            <person name="Pangilinan J."/>
            <person name="Pereira M.F."/>
            <person name="Perotto S."/>
            <person name="Peter M."/>
            <person name="Pfister S."/>
            <person name="Riley R."/>
            <person name="Sitrit Y."/>
            <person name="Stielow J.B."/>
            <person name="Szollosi G."/>
            <person name="Zifcakova L."/>
            <person name="Stursova M."/>
            <person name="Spatafora J.W."/>
            <person name="Tedersoo L."/>
            <person name="Vaario L.M."/>
            <person name="Yamada A."/>
            <person name="Yan M."/>
            <person name="Wang P."/>
            <person name="Xu J."/>
            <person name="Bruns T."/>
            <person name="Baldrian P."/>
            <person name="Vilgalys R."/>
            <person name="Dunand C."/>
            <person name="Henrissat B."/>
            <person name="Grigoriev I.V."/>
            <person name="Hibbett D."/>
            <person name="Nagy L.G."/>
            <person name="Martin F.M."/>
        </authorList>
    </citation>
    <scope>NUCLEOTIDE SEQUENCE</scope>
    <source>
        <strain evidence="2">Prilba</strain>
    </source>
</reference>
<evidence type="ECO:0000256" key="1">
    <source>
        <dbReference type="SAM" id="MobiDB-lite"/>
    </source>
</evidence>
<comment type="caution">
    <text evidence="2">The sequence shown here is derived from an EMBL/GenBank/DDBJ whole genome shotgun (WGS) entry which is preliminary data.</text>
</comment>
<feature type="region of interest" description="Disordered" evidence="1">
    <location>
        <begin position="296"/>
        <end position="370"/>
    </location>
</feature>
<dbReference type="AlphaFoldDB" id="A0A9P5TDG7"/>
<feature type="region of interest" description="Disordered" evidence="1">
    <location>
        <begin position="411"/>
        <end position="462"/>
    </location>
</feature>
<organism evidence="2 3">
    <name type="scientific">Russula ochroleuca</name>
    <dbReference type="NCBI Taxonomy" id="152965"/>
    <lineage>
        <taxon>Eukaryota</taxon>
        <taxon>Fungi</taxon>
        <taxon>Dikarya</taxon>
        <taxon>Basidiomycota</taxon>
        <taxon>Agaricomycotina</taxon>
        <taxon>Agaricomycetes</taxon>
        <taxon>Russulales</taxon>
        <taxon>Russulaceae</taxon>
        <taxon>Russula</taxon>
    </lineage>
</organism>
<gene>
    <name evidence="2" type="ORF">DFH94DRAFT_842340</name>
</gene>
<protein>
    <submittedName>
        <fullName evidence="2">Uncharacterized protein</fullName>
    </submittedName>
</protein>
<feature type="region of interest" description="Disordered" evidence="1">
    <location>
        <begin position="1"/>
        <end position="95"/>
    </location>
</feature>
<feature type="compositionally biased region" description="Basic residues" evidence="1">
    <location>
        <begin position="333"/>
        <end position="344"/>
    </location>
</feature>
<evidence type="ECO:0000313" key="2">
    <source>
        <dbReference type="EMBL" id="KAF8486435.1"/>
    </source>
</evidence>
<dbReference type="OrthoDB" id="3265902at2759"/>
<feature type="compositionally biased region" description="Acidic residues" evidence="1">
    <location>
        <begin position="436"/>
        <end position="462"/>
    </location>
</feature>
<accession>A0A9P5TDG7</accession>
<feature type="compositionally biased region" description="Polar residues" evidence="1">
    <location>
        <begin position="35"/>
        <end position="50"/>
    </location>
</feature>
<reference evidence="2" key="1">
    <citation type="submission" date="2019-10" db="EMBL/GenBank/DDBJ databases">
        <authorList>
            <consortium name="DOE Joint Genome Institute"/>
            <person name="Kuo A."/>
            <person name="Miyauchi S."/>
            <person name="Kiss E."/>
            <person name="Drula E."/>
            <person name="Kohler A."/>
            <person name="Sanchez-Garcia M."/>
            <person name="Andreopoulos B."/>
            <person name="Barry K.W."/>
            <person name="Bonito G."/>
            <person name="Buee M."/>
            <person name="Carver A."/>
            <person name="Chen C."/>
            <person name="Cichocki N."/>
            <person name="Clum A."/>
            <person name="Culley D."/>
            <person name="Crous P.W."/>
            <person name="Fauchery L."/>
            <person name="Girlanda M."/>
            <person name="Hayes R."/>
            <person name="Keri Z."/>
            <person name="LaButti K."/>
            <person name="Lipzen A."/>
            <person name="Lombard V."/>
            <person name="Magnuson J."/>
            <person name="Maillard F."/>
            <person name="Morin E."/>
            <person name="Murat C."/>
            <person name="Nolan M."/>
            <person name="Ohm R."/>
            <person name="Pangilinan J."/>
            <person name="Pereira M."/>
            <person name="Perotto S."/>
            <person name="Peter M."/>
            <person name="Riley R."/>
            <person name="Sitrit Y."/>
            <person name="Stielow B."/>
            <person name="Szollosi G."/>
            <person name="Zifcakova L."/>
            <person name="Stursova M."/>
            <person name="Spatafora J.W."/>
            <person name="Tedersoo L."/>
            <person name="Vaario L.-M."/>
            <person name="Yamada A."/>
            <person name="Yan M."/>
            <person name="Wang P."/>
            <person name="Xu J."/>
            <person name="Bruns T."/>
            <person name="Baldrian P."/>
            <person name="Vilgalys R."/>
            <person name="Henrissat B."/>
            <person name="Grigoriev I.V."/>
            <person name="Hibbett D."/>
            <person name="Nagy L.G."/>
            <person name="Martin F.M."/>
        </authorList>
    </citation>
    <scope>NUCLEOTIDE SEQUENCE</scope>
    <source>
        <strain evidence="2">Prilba</strain>
    </source>
</reference>
<dbReference type="EMBL" id="WHVB01000002">
    <property type="protein sequence ID" value="KAF8486435.1"/>
    <property type="molecule type" value="Genomic_DNA"/>
</dbReference>
<feature type="compositionally biased region" description="Low complexity" evidence="1">
    <location>
        <begin position="418"/>
        <end position="431"/>
    </location>
</feature>
<feature type="compositionally biased region" description="Basic residues" evidence="1">
    <location>
        <begin position="15"/>
        <end position="24"/>
    </location>
</feature>